<evidence type="ECO:0000313" key="2">
    <source>
        <dbReference type="Proteomes" id="UP000520814"/>
    </source>
</evidence>
<name>A0A7W9SR18_ARMRO</name>
<accession>A0A7W9SR18</accession>
<dbReference type="Proteomes" id="UP000520814">
    <property type="component" value="Unassembled WGS sequence"/>
</dbReference>
<gene>
    <name evidence="1" type="ORF">HNQ39_003055</name>
</gene>
<sequence length="390" mass="43332">MCGEVSAETLEAYRRASLSVFELLDHLERERLTARAEGKTPWTLAPGEQATGVCAWNAFVLQTLGNAFLDADYQTHPGTVGFVPPITADQVMRFYEPVEPWLRRARQAQANPQFVLDVTVPAALPAWSEVEPCPNTHLKGMLHAMRAVRDHAQAAMAYIEASAPTETRQQKQLDTIRQHYAAATTQARYADDMHGIDPSRDVHERVEEHLKAAIEQFYLVGQLVAMPERAEKAAVVAPPAALPKAQPLPGQPGFNPWVLTDPLSREKFQRDPEAREAIRLLWVHDPAPEKTLAIQAEIEAAYTRGDISIAKKADGSRLGHFFCTPWAAIYTVNRSVTLGGVALVPLQTFVFDVSIEGMNRGVPFRRQIKVAKFVSTTELEYGDPNEEPDH</sequence>
<comment type="caution">
    <text evidence="1">The sequence shown here is derived from an EMBL/GenBank/DDBJ whole genome shotgun (WGS) entry which is preliminary data.</text>
</comment>
<keyword evidence="2" id="KW-1185">Reference proteome</keyword>
<dbReference type="EMBL" id="JACHGW010000003">
    <property type="protein sequence ID" value="MBB6051245.1"/>
    <property type="molecule type" value="Genomic_DNA"/>
</dbReference>
<reference evidence="1 2" key="1">
    <citation type="submission" date="2020-08" db="EMBL/GenBank/DDBJ databases">
        <title>Genomic Encyclopedia of Type Strains, Phase IV (KMG-IV): sequencing the most valuable type-strain genomes for metagenomic binning, comparative biology and taxonomic classification.</title>
        <authorList>
            <person name="Goeker M."/>
        </authorList>
    </citation>
    <scope>NUCLEOTIDE SEQUENCE [LARGE SCALE GENOMIC DNA]</scope>
    <source>
        <strain evidence="1 2">DSM 23562</strain>
    </source>
</reference>
<proteinExistence type="predicted"/>
<dbReference type="AlphaFoldDB" id="A0A7W9SR18"/>
<organism evidence="1 2">
    <name type="scientific">Armatimonas rosea</name>
    <dbReference type="NCBI Taxonomy" id="685828"/>
    <lineage>
        <taxon>Bacteria</taxon>
        <taxon>Bacillati</taxon>
        <taxon>Armatimonadota</taxon>
        <taxon>Armatimonadia</taxon>
        <taxon>Armatimonadales</taxon>
        <taxon>Armatimonadaceae</taxon>
        <taxon>Armatimonas</taxon>
    </lineage>
</organism>
<evidence type="ECO:0000313" key="1">
    <source>
        <dbReference type="EMBL" id="MBB6051245.1"/>
    </source>
</evidence>
<protein>
    <submittedName>
        <fullName evidence="1">Uncharacterized protein</fullName>
    </submittedName>
</protein>